<keyword evidence="6" id="KW-0560">Oxidoreductase</keyword>
<evidence type="ECO:0000256" key="2">
    <source>
        <dbReference type="ARBA" id="ARBA00007686"/>
    </source>
</evidence>
<dbReference type="InterPro" id="IPR051674">
    <property type="entry name" value="Malate_Decarboxylase"/>
</dbReference>
<dbReference type="InterPro" id="IPR001891">
    <property type="entry name" value="Malic_OxRdtase"/>
</dbReference>
<dbReference type="InterPro" id="IPR012301">
    <property type="entry name" value="Malic_N_dom"/>
</dbReference>
<comment type="similarity">
    <text evidence="3">In the C-terminal section; belongs to the phosphate acetyltransferase and butyryltransferase family.</text>
</comment>
<comment type="cofactor">
    <cofactor evidence="1">
        <name>Mn(2+)</name>
        <dbReference type="ChEBI" id="CHEBI:29035"/>
    </cofactor>
</comment>
<feature type="active site" description="Proton acceptor" evidence="7">
    <location>
        <position position="95"/>
    </location>
</feature>
<comment type="cofactor">
    <cofactor evidence="9">
        <name>Mg(2+)</name>
        <dbReference type="ChEBI" id="CHEBI:18420"/>
    </cofactor>
    <cofactor evidence="9">
        <name>Mn(2+)</name>
        <dbReference type="ChEBI" id="CHEBI:29035"/>
    </cofactor>
    <text evidence="9">Divalent metal cations. Prefers magnesium or manganese.</text>
</comment>
<comment type="similarity">
    <text evidence="2">In the N-terminal section; belongs to the malic enzymes family.</text>
</comment>
<dbReference type="InterPro" id="IPR037062">
    <property type="entry name" value="Malic_N_dom_sf"/>
</dbReference>
<accession>A0A3R9ZEM0</accession>
<dbReference type="InterPro" id="IPR036291">
    <property type="entry name" value="NAD(P)-bd_dom_sf"/>
</dbReference>
<evidence type="ECO:0000313" key="13">
    <source>
        <dbReference type="Proteomes" id="UP000279470"/>
    </source>
</evidence>
<dbReference type="PIRSF" id="PIRSF000106">
    <property type="entry name" value="ME"/>
    <property type="match status" value="1"/>
</dbReference>
<reference evidence="13" key="1">
    <citation type="submission" date="2018-11" db="EMBL/GenBank/DDBJ databases">
        <title>Phylogenetic, genomic, and biogeographic characterization of a novel and ubiquitous marine invertebrate-associated Rickettsiales parasite, Candidatus Marinoinvertebrata rohwerii, gen. nov., sp. nov.</title>
        <authorList>
            <person name="Klinges J.G."/>
            <person name="Rosales S.M."/>
            <person name="Mcminds R."/>
            <person name="Shaver E.C."/>
            <person name="Shantz A."/>
            <person name="Peters E.C."/>
            <person name="Burkepile D.E."/>
            <person name="Silliman B.R."/>
            <person name="Vega Thurber R.L."/>
        </authorList>
    </citation>
    <scope>NUCLEOTIDE SEQUENCE [LARGE SCALE GENOMIC DNA]</scope>
    <source>
        <strain evidence="13">a_cerv_44</strain>
    </source>
</reference>
<comment type="similarity">
    <text evidence="4">Belongs to the malic enzymes family.</text>
</comment>
<feature type="binding site" evidence="8">
    <location>
        <position position="319"/>
    </location>
    <ligand>
        <name>(S)-malate</name>
        <dbReference type="ChEBI" id="CHEBI:15589"/>
    </ligand>
</feature>
<feature type="domain" description="Malic enzyme N-terminal" evidence="11">
    <location>
        <begin position="17"/>
        <end position="152"/>
    </location>
</feature>
<dbReference type="SUPFAM" id="SSF51735">
    <property type="entry name" value="NAD(P)-binding Rossmann-fold domains"/>
    <property type="match status" value="1"/>
</dbReference>
<dbReference type="PANTHER" id="PTHR43237">
    <property type="entry name" value="NADP-DEPENDENT MALIC ENZYME"/>
    <property type="match status" value="1"/>
</dbReference>
<name>A0A3R9ZEM0_9RICK</name>
<organism evidence="12 13">
    <name type="scientific">Candidatus Aquarickettsia rohweri</name>
    <dbReference type="NCBI Taxonomy" id="2602574"/>
    <lineage>
        <taxon>Bacteria</taxon>
        <taxon>Pseudomonadati</taxon>
        <taxon>Pseudomonadota</taxon>
        <taxon>Alphaproteobacteria</taxon>
        <taxon>Rickettsiales</taxon>
        <taxon>Candidatus Midichloriaceae</taxon>
        <taxon>Candidatus Aquarickettsia</taxon>
    </lineage>
</organism>
<evidence type="ECO:0008006" key="14">
    <source>
        <dbReference type="Google" id="ProtNLM"/>
    </source>
</evidence>
<dbReference type="FunFam" id="3.40.50.720:FF:000095">
    <property type="entry name" value="NADP-dependent malic enzyme"/>
    <property type="match status" value="1"/>
</dbReference>
<dbReference type="InterPro" id="IPR015884">
    <property type="entry name" value="Malic_enzyme_CS"/>
</dbReference>
<feature type="active site" description="Proton donor" evidence="7">
    <location>
        <position position="40"/>
    </location>
</feature>
<evidence type="ECO:0000256" key="7">
    <source>
        <dbReference type="PIRSR" id="PIRSR000106-1"/>
    </source>
</evidence>
<dbReference type="Gene3D" id="3.40.50.720">
    <property type="entry name" value="NAD(P)-binding Rossmann-like Domain"/>
    <property type="match status" value="1"/>
</dbReference>
<evidence type="ECO:0000313" key="12">
    <source>
        <dbReference type="EMBL" id="RST62878.1"/>
    </source>
</evidence>
<dbReference type="EMBL" id="RXFM01000093">
    <property type="protein sequence ID" value="RST62878.1"/>
    <property type="molecule type" value="Genomic_DNA"/>
</dbReference>
<feature type="binding site" evidence="9">
    <location>
        <position position="137"/>
    </location>
    <ligand>
        <name>a divalent metal cation</name>
        <dbReference type="ChEBI" id="CHEBI:60240"/>
    </ligand>
</feature>
<dbReference type="InterPro" id="IPR046346">
    <property type="entry name" value="Aminoacid_DH-like_N_sf"/>
</dbReference>
<dbReference type="Pfam" id="PF03949">
    <property type="entry name" value="Malic_M"/>
    <property type="match status" value="1"/>
</dbReference>
<dbReference type="InterPro" id="IPR012302">
    <property type="entry name" value="Malic_NAD-bd"/>
</dbReference>
<dbReference type="GO" id="GO:0046872">
    <property type="term" value="F:metal ion binding"/>
    <property type="evidence" value="ECO:0007669"/>
    <property type="project" value="UniProtKB-KW"/>
</dbReference>
<protein>
    <recommendedName>
        <fullName evidence="14">Malate dehydrogenase</fullName>
    </recommendedName>
</protein>
<gene>
    <name evidence="12" type="ORF">EIC27_05860</name>
</gene>
<dbReference type="FunFam" id="3.40.50.10380:FF:000003">
    <property type="entry name" value="NADP-dependent malic enzyme"/>
    <property type="match status" value="1"/>
</dbReference>
<evidence type="ECO:0000256" key="3">
    <source>
        <dbReference type="ARBA" id="ARBA00008756"/>
    </source>
</evidence>
<evidence type="ECO:0000256" key="4">
    <source>
        <dbReference type="ARBA" id="ARBA00008785"/>
    </source>
</evidence>
<dbReference type="Proteomes" id="UP000279470">
    <property type="component" value="Unassembled WGS sequence"/>
</dbReference>
<dbReference type="AlphaFoldDB" id="A0A3R9ZEM0"/>
<dbReference type="SUPFAM" id="SSF53223">
    <property type="entry name" value="Aminoacid dehydrogenase-like, N-terminal domain"/>
    <property type="match status" value="1"/>
</dbReference>
<evidence type="ECO:0000259" key="10">
    <source>
        <dbReference type="SMART" id="SM00919"/>
    </source>
</evidence>
<feature type="domain" description="Malic enzyme NAD-binding" evidence="10">
    <location>
        <begin position="164"/>
        <end position="401"/>
    </location>
</feature>
<feature type="binding site" evidence="9">
    <location>
        <position position="163"/>
    </location>
    <ligand>
        <name>a divalent metal cation</name>
        <dbReference type="ChEBI" id="CHEBI:60240"/>
    </ligand>
</feature>
<comment type="caution">
    <text evidence="12">The sequence shown here is derived from an EMBL/GenBank/DDBJ whole genome shotgun (WGS) entry which is preliminary data.</text>
</comment>
<dbReference type="PANTHER" id="PTHR43237:SF4">
    <property type="entry name" value="NADP-DEPENDENT MALIC ENZYME"/>
    <property type="match status" value="1"/>
</dbReference>
<dbReference type="GO" id="GO:0004470">
    <property type="term" value="F:malic enzyme activity"/>
    <property type="evidence" value="ECO:0007669"/>
    <property type="project" value="InterPro"/>
</dbReference>
<evidence type="ECO:0000256" key="1">
    <source>
        <dbReference type="ARBA" id="ARBA00001936"/>
    </source>
</evidence>
<evidence type="ECO:0000259" key="11">
    <source>
        <dbReference type="SMART" id="SM01274"/>
    </source>
</evidence>
<keyword evidence="13" id="KW-1185">Reference proteome</keyword>
<dbReference type="Pfam" id="PF00390">
    <property type="entry name" value="malic"/>
    <property type="match status" value="1"/>
</dbReference>
<feature type="binding site" evidence="9">
    <location>
        <position position="138"/>
    </location>
    <ligand>
        <name>a divalent metal cation</name>
        <dbReference type="ChEBI" id="CHEBI:60240"/>
    </ligand>
</feature>
<dbReference type="CDD" id="cd05311">
    <property type="entry name" value="NAD_bind_2_malic_enz"/>
    <property type="match status" value="1"/>
</dbReference>
<dbReference type="Gene3D" id="3.40.50.10380">
    <property type="entry name" value="Malic enzyme, N-terminal domain"/>
    <property type="match status" value="1"/>
</dbReference>
<sequence>MDKLQKEALDFHSQEPKGKITTKLADKLLNINKYKLSLAYSPGVAEPCKEIYKDYNKIYDYTSKGNFIAVISNGTAVLGLGNLGAAASKPVMEGKSILFKRFADIDSIDIEVDETNPQKFIEIVKKIAVSWGGINLEDIKAPECFIIEEELKKCLDIPVFHDDQHGTAIVTVAGLINAAYITDREIENLKVVVNGAGAAAIACINLMKKIGIKKQNIITCDTRGVIYSGRKEGMNQWKNNLAIETNLRTLEDAMIGADVFIGVSVKNVVSKEMVKSMADKPIIFAMANPDPEITPDEAHEARNDAIVATGRSDYSNQVNNFLCFPYLFRGALDVRATTINDEMKIAAAYALAKLARAEITTEVSNSFEGKNCKFGPDYIIPVTFDSRLITEVSIAVAKAAIDSGVAKKPITNFESYRKTLLNRLNLNA</sequence>
<evidence type="ECO:0000256" key="6">
    <source>
        <dbReference type="ARBA" id="ARBA00023002"/>
    </source>
</evidence>
<evidence type="ECO:0000256" key="9">
    <source>
        <dbReference type="PIRSR" id="PIRSR000106-3"/>
    </source>
</evidence>
<dbReference type="GO" id="GO:0016616">
    <property type="term" value="F:oxidoreductase activity, acting on the CH-OH group of donors, NAD or NADP as acceptor"/>
    <property type="evidence" value="ECO:0007669"/>
    <property type="project" value="InterPro"/>
</dbReference>
<dbReference type="GO" id="GO:0051287">
    <property type="term" value="F:NAD binding"/>
    <property type="evidence" value="ECO:0007669"/>
    <property type="project" value="InterPro"/>
</dbReference>
<dbReference type="OrthoDB" id="9805787at2"/>
<proteinExistence type="inferred from homology"/>
<evidence type="ECO:0000256" key="5">
    <source>
        <dbReference type="ARBA" id="ARBA00022723"/>
    </source>
</evidence>
<keyword evidence="5 9" id="KW-0479">Metal-binding</keyword>
<dbReference type="SMART" id="SM00919">
    <property type="entry name" value="Malic_M"/>
    <property type="match status" value="1"/>
</dbReference>
<evidence type="ECO:0000256" key="8">
    <source>
        <dbReference type="PIRSR" id="PIRSR000106-2"/>
    </source>
</evidence>
<dbReference type="InterPro" id="IPR045213">
    <property type="entry name" value="Malic_NAD-bd_bact_type"/>
</dbReference>
<dbReference type="SMART" id="SM01274">
    <property type="entry name" value="malic"/>
    <property type="match status" value="1"/>
</dbReference>
<feature type="binding site" evidence="8">
    <location>
        <position position="288"/>
    </location>
    <ligand>
        <name>(S)-malate</name>
        <dbReference type="ChEBI" id="CHEBI:15589"/>
    </ligand>
</feature>
<dbReference type="PROSITE" id="PS00331">
    <property type="entry name" value="MALIC_ENZYMES"/>
    <property type="match status" value="1"/>
</dbReference>